<comment type="caution">
    <text evidence="1">The sequence shown here is derived from an EMBL/GenBank/DDBJ whole genome shotgun (WGS) entry which is preliminary data.</text>
</comment>
<feature type="non-terminal residue" evidence="1">
    <location>
        <position position="185"/>
    </location>
</feature>
<evidence type="ECO:0000313" key="2">
    <source>
        <dbReference type="Proteomes" id="UP001189429"/>
    </source>
</evidence>
<feature type="non-terminal residue" evidence="1">
    <location>
        <position position="1"/>
    </location>
</feature>
<name>A0ABN9S824_9DINO</name>
<protein>
    <submittedName>
        <fullName evidence="1">Uncharacterized protein</fullName>
    </submittedName>
</protein>
<proteinExistence type="predicted"/>
<dbReference type="Proteomes" id="UP001189429">
    <property type="component" value="Unassembled WGS sequence"/>
</dbReference>
<dbReference type="EMBL" id="CAUYUJ010009616">
    <property type="protein sequence ID" value="CAK0827267.1"/>
    <property type="molecule type" value="Genomic_DNA"/>
</dbReference>
<keyword evidence="2" id="KW-1185">Reference proteome</keyword>
<accession>A0ABN9S824</accession>
<organism evidence="1 2">
    <name type="scientific">Prorocentrum cordatum</name>
    <dbReference type="NCBI Taxonomy" id="2364126"/>
    <lineage>
        <taxon>Eukaryota</taxon>
        <taxon>Sar</taxon>
        <taxon>Alveolata</taxon>
        <taxon>Dinophyceae</taxon>
        <taxon>Prorocentrales</taxon>
        <taxon>Prorocentraceae</taxon>
        <taxon>Prorocentrum</taxon>
    </lineage>
</organism>
<sequence>GVSEEKACILQQQMAVAFQSDCFSELLKEKGHPIDTAKQWPSNPEDAGDLLIRDEIMSNLGPRDQSEFLFWESMKANDFEVPTAATKGNPIGKRWDRAIRGSNQISKALREGYGQKKTDTEKAAFRREWARKECAKKSTSWSKAMKYMTRCMSLGPPWIQWCSWTESLRGLYVTSGLKETFSQEW</sequence>
<evidence type="ECO:0000313" key="1">
    <source>
        <dbReference type="EMBL" id="CAK0827267.1"/>
    </source>
</evidence>
<gene>
    <name evidence="1" type="ORF">PCOR1329_LOCUS26855</name>
</gene>
<reference evidence="1" key="1">
    <citation type="submission" date="2023-10" db="EMBL/GenBank/DDBJ databases">
        <authorList>
            <person name="Chen Y."/>
            <person name="Shah S."/>
            <person name="Dougan E. K."/>
            <person name="Thang M."/>
            <person name="Chan C."/>
        </authorList>
    </citation>
    <scope>NUCLEOTIDE SEQUENCE [LARGE SCALE GENOMIC DNA]</scope>
</reference>